<comment type="caution">
    <text evidence="2">The sequence shown here is derived from an EMBL/GenBank/DDBJ whole genome shotgun (WGS) entry which is preliminary data.</text>
</comment>
<dbReference type="Proteomes" id="UP001600165">
    <property type="component" value="Unassembled WGS sequence"/>
</dbReference>
<evidence type="ECO:0000259" key="1">
    <source>
        <dbReference type="Pfam" id="PF04151"/>
    </source>
</evidence>
<protein>
    <submittedName>
        <fullName evidence="2">PPC domain-containing protein</fullName>
    </submittedName>
</protein>
<keyword evidence="3" id="KW-1185">Reference proteome</keyword>
<sequence length="148" mass="15782">MKLSQFGVLGSGAIAWISLTGAIAQAQETRAVMHQPILQVRGMLQNGDATLGDNSLFDKYLLDCQAGQTLTITLESVDFDAYLMVYDAQGQRIAQNDDISPVNRNAAVTVTVPADGIYRIVANAYNDLGNGQYKLSVITAAAASKPES</sequence>
<evidence type="ECO:0000313" key="2">
    <source>
        <dbReference type="EMBL" id="MFE4104898.1"/>
    </source>
</evidence>
<gene>
    <name evidence="2" type="ORF">ACFVKH_01325</name>
</gene>
<dbReference type="Pfam" id="PF04151">
    <property type="entry name" value="PPC"/>
    <property type="match status" value="1"/>
</dbReference>
<dbReference type="Gene3D" id="2.60.120.380">
    <property type="match status" value="1"/>
</dbReference>
<reference evidence="2 3" key="1">
    <citation type="submission" date="2024-10" db="EMBL/GenBank/DDBJ databases">
        <authorList>
            <person name="Ratan Roy A."/>
            <person name="Morales Sandoval P.H."/>
            <person name="De Los Santos Villalobos S."/>
            <person name="Chakraborty S."/>
            <person name="Mukherjee J."/>
        </authorList>
    </citation>
    <scope>NUCLEOTIDE SEQUENCE [LARGE SCALE GENOMIC DNA]</scope>
    <source>
        <strain evidence="2 3">S1</strain>
    </source>
</reference>
<dbReference type="EMBL" id="JBHZOL010000007">
    <property type="protein sequence ID" value="MFE4104898.1"/>
    <property type="molecule type" value="Genomic_DNA"/>
</dbReference>
<proteinExistence type="predicted"/>
<dbReference type="RefSeq" id="WP_377960622.1">
    <property type="nucleotide sequence ID" value="NZ_JBHZOL010000007.1"/>
</dbReference>
<accession>A0ABW6I9Q8</accession>
<dbReference type="InterPro" id="IPR007280">
    <property type="entry name" value="Peptidase_C_arc/bac"/>
</dbReference>
<feature type="domain" description="Peptidase C-terminal archaeal/bacterial" evidence="1">
    <location>
        <begin position="58"/>
        <end position="121"/>
    </location>
</feature>
<organism evidence="2 3">
    <name type="scientific">Almyronema epifaneia S1</name>
    <dbReference type="NCBI Taxonomy" id="2991925"/>
    <lineage>
        <taxon>Bacteria</taxon>
        <taxon>Bacillati</taxon>
        <taxon>Cyanobacteriota</taxon>
        <taxon>Cyanophyceae</taxon>
        <taxon>Nodosilineales</taxon>
        <taxon>Nodosilineaceae</taxon>
        <taxon>Almyronema</taxon>
        <taxon>Almyronema epifaneia</taxon>
    </lineage>
</organism>
<evidence type="ECO:0000313" key="3">
    <source>
        <dbReference type="Proteomes" id="UP001600165"/>
    </source>
</evidence>
<name>A0ABW6I9Q8_9CYAN</name>